<evidence type="ECO:0000313" key="2">
    <source>
        <dbReference type="Proteomes" id="UP000019199"/>
    </source>
</evidence>
<protein>
    <submittedName>
        <fullName evidence="1">Uncharacterized protein</fullName>
    </submittedName>
</protein>
<dbReference type="Proteomes" id="UP000019199">
    <property type="component" value="Unassembled WGS sequence"/>
</dbReference>
<organism evidence="1 2">
    <name type="scientific">Escherichia coli ISC7</name>
    <dbReference type="NCBI Taxonomy" id="1432555"/>
    <lineage>
        <taxon>Bacteria</taxon>
        <taxon>Pseudomonadati</taxon>
        <taxon>Pseudomonadota</taxon>
        <taxon>Gammaproteobacteria</taxon>
        <taxon>Enterobacterales</taxon>
        <taxon>Enterobacteriaceae</taxon>
        <taxon>Escherichia</taxon>
    </lineage>
</organism>
<name>W1F3W2_ECOLX</name>
<comment type="caution">
    <text evidence="1">The sequence shown here is derived from an EMBL/GenBank/DDBJ whole genome shotgun (WGS) entry which is preliminary data.</text>
</comment>
<dbReference type="AlphaFoldDB" id="W1F3W2"/>
<proteinExistence type="predicted"/>
<evidence type="ECO:0000313" key="1">
    <source>
        <dbReference type="EMBL" id="CDL28373.1"/>
    </source>
</evidence>
<dbReference type="EMBL" id="CBWN010000128">
    <property type="protein sequence ID" value="CDL28373.1"/>
    <property type="molecule type" value="Genomic_DNA"/>
</dbReference>
<sequence>MNIKNCCFNAGYCQRYFCSVGHSSGYASQPGTHYPGETVCDSGQCR</sequence>
<reference evidence="1 2" key="1">
    <citation type="submission" date="2013-10" db="EMBL/GenBank/DDBJ databases">
        <title>Antibiotic resistance diversity of beta-lactamase producers in the General Hospital Vienna.</title>
        <authorList>
            <person name="Barisic I."/>
            <person name="Mitteregger D."/>
            <person name="Hirschl A.M."/>
            <person name="Noehammer C."/>
            <person name="Wiesinger-Mayr H."/>
        </authorList>
    </citation>
    <scope>NUCLEOTIDE SEQUENCE [LARGE SCALE GENOMIC DNA]</scope>
    <source>
        <strain evidence="1 2">ISC7</strain>
    </source>
</reference>
<accession>W1F3W2</accession>